<name>F2CB01_STRSA</name>
<dbReference type="EMBL" id="AFBD01000014">
    <property type="protein sequence ID" value="EGF12358.1"/>
    <property type="molecule type" value="Genomic_DNA"/>
</dbReference>
<evidence type="ECO:0000313" key="2">
    <source>
        <dbReference type="Proteomes" id="UP000005955"/>
    </source>
</evidence>
<dbReference type="RefSeq" id="WP_002916229.1">
    <property type="nucleotide sequence ID" value="NZ_GL878549.1"/>
</dbReference>
<dbReference type="PATRIC" id="fig|888813.3.peg.2329"/>
<evidence type="ECO:0000313" key="1">
    <source>
        <dbReference type="EMBL" id="EGF12358.1"/>
    </source>
</evidence>
<accession>F2CB01</accession>
<reference evidence="1 2" key="1">
    <citation type="submission" date="2011-02" db="EMBL/GenBank/DDBJ databases">
        <authorList>
            <person name="Muzny D."/>
            <person name="Qin X."/>
            <person name="Deng J."/>
            <person name="Jiang H."/>
            <person name="Liu Y."/>
            <person name="Qu J."/>
            <person name="Song X.-Z."/>
            <person name="Zhang L."/>
            <person name="Thornton R."/>
            <person name="Coyle M."/>
            <person name="Francisco L."/>
            <person name="Jackson L."/>
            <person name="Javaid M."/>
            <person name="Korchina V."/>
            <person name="Kovar C."/>
            <person name="Mata R."/>
            <person name="Mathew T."/>
            <person name="Ngo R."/>
            <person name="Nguyen L."/>
            <person name="Nguyen N."/>
            <person name="Okwuonu G."/>
            <person name="Ongeri F."/>
            <person name="Pham C."/>
            <person name="Simmons D."/>
            <person name="Wilczek-Boney K."/>
            <person name="Hale W."/>
            <person name="Jakkamsetti A."/>
            <person name="Pham P."/>
            <person name="Ruth R."/>
            <person name="San Lucas F."/>
            <person name="Warren J."/>
            <person name="Zhang J."/>
            <person name="Zhao Z."/>
            <person name="Zhou C."/>
            <person name="Zhu D."/>
            <person name="Lee S."/>
            <person name="Bess C."/>
            <person name="Blankenburg K."/>
            <person name="Forbes L."/>
            <person name="Fu Q."/>
            <person name="Gubbala S."/>
            <person name="Hirani K."/>
            <person name="Jayaseelan J.C."/>
            <person name="Lara F."/>
            <person name="Munidasa M."/>
            <person name="Palculict T."/>
            <person name="Patil S."/>
            <person name="Pu L.-L."/>
            <person name="Saada N."/>
            <person name="Tang L."/>
            <person name="Weissenberger G."/>
            <person name="Zhu Y."/>
            <person name="Hemphill L."/>
            <person name="Shang Y."/>
            <person name="Youmans B."/>
            <person name="Ayvaz T."/>
            <person name="Ross M."/>
            <person name="Santibanez J."/>
            <person name="Aqrawi P."/>
            <person name="Gross S."/>
            <person name="Joshi V."/>
            <person name="Fowler G."/>
            <person name="Nazareth L."/>
            <person name="Reid J."/>
            <person name="Worley K."/>
            <person name="Petrosino J."/>
            <person name="Highlander S."/>
            <person name="Gibbs R."/>
        </authorList>
    </citation>
    <scope>NUCLEOTIDE SEQUENCE [LARGE SCALE GENOMIC DNA]</scope>
    <source>
        <strain evidence="1 2">SK330</strain>
    </source>
</reference>
<dbReference type="AlphaFoldDB" id="F2CB01"/>
<dbReference type="Proteomes" id="UP000005955">
    <property type="component" value="Unassembled WGS sequence"/>
</dbReference>
<comment type="caution">
    <text evidence="1">The sequence shown here is derived from an EMBL/GenBank/DDBJ whole genome shotgun (WGS) entry which is preliminary data.</text>
</comment>
<sequence>MNHSEVVIVYYQSGYRRIYDNFLFSFKIYKNNRLMLKRLCKSSIEALERLSKQSIERDKIVTQSLMLPYKRQIEKQYRKLQRGV</sequence>
<protein>
    <submittedName>
        <fullName evidence="1">Uncharacterized protein</fullName>
    </submittedName>
</protein>
<dbReference type="HOGENOM" id="CLU_194667_0_0_9"/>
<organism evidence="1 2">
    <name type="scientific">Streptococcus sanguinis SK330</name>
    <dbReference type="NCBI Taxonomy" id="888813"/>
    <lineage>
        <taxon>Bacteria</taxon>
        <taxon>Bacillati</taxon>
        <taxon>Bacillota</taxon>
        <taxon>Bacilli</taxon>
        <taxon>Lactobacillales</taxon>
        <taxon>Streptococcaceae</taxon>
        <taxon>Streptococcus</taxon>
    </lineage>
</organism>
<proteinExistence type="predicted"/>
<gene>
    <name evidence="1" type="ORF">HMPREF9386_2367</name>
</gene>